<dbReference type="AlphaFoldDB" id="A0AA88AMC3"/>
<keyword evidence="3" id="KW-1185">Reference proteome</keyword>
<sequence length="137" mass="15553">MPPIAHPIFADLRPLLQPSRRRLHRRRRRRHRVAKQLSSPSGLVEVTVVGSQRCNAIAVAKQPPWPSRHLQAKDRGSRRGLAVVKASATAAEISREASRGTRRRRKKEIHRRRRRNTTALSRDLDFVAVTLSDPSPA</sequence>
<reference evidence="2" key="1">
    <citation type="submission" date="2023-07" db="EMBL/GenBank/DDBJ databases">
        <title>draft genome sequence of fig (Ficus carica).</title>
        <authorList>
            <person name="Takahashi T."/>
            <person name="Nishimura K."/>
        </authorList>
    </citation>
    <scope>NUCLEOTIDE SEQUENCE</scope>
</reference>
<comment type="caution">
    <text evidence="2">The sequence shown here is derived from an EMBL/GenBank/DDBJ whole genome shotgun (WGS) entry which is preliminary data.</text>
</comment>
<proteinExistence type="predicted"/>
<protein>
    <submittedName>
        <fullName evidence="2">Uncharacterized protein</fullName>
    </submittedName>
</protein>
<evidence type="ECO:0000313" key="2">
    <source>
        <dbReference type="EMBL" id="GMN46681.1"/>
    </source>
</evidence>
<feature type="region of interest" description="Disordered" evidence="1">
    <location>
        <begin position="64"/>
        <end position="116"/>
    </location>
</feature>
<evidence type="ECO:0000313" key="3">
    <source>
        <dbReference type="Proteomes" id="UP001187192"/>
    </source>
</evidence>
<dbReference type="Proteomes" id="UP001187192">
    <property type="component" value="Unassembled WGS sequence"/>
</dbReference>
<feature type="compositionally biased region" description="Basic residues" evidence="1">
    <location>
        <begin position="100"/>
        <end position="116"/>
    </location>
</feature>
<dbReference type="EMBL" id="BTGU01000023">
    <property type="protein sequence ID" value="GMN46681.1"/>
    <property type="molecule type" value="Genomic_DNA"/>
</dbReference>
<name>A0AA88AMC3_FICCA</name>
<evidence type="ECO:0000256" key="1">
    <source>
        <dbReference type="SAM" id="MobiDB-lite"/>
    </source>
</evidence>
<accession>A0AA88AMC3</accession>
<gene>
    <name evidence="2" type="ORF">TIFTF001_015871</name>
</gene>
<organism evidence="2 3">
    <name type="scientific">Ficus carica</name>
    <name type="common">Common fig</name>
    <dbReference type="NCBI Taxonomy" id="3494"/>
    <lineage>
        <taxon>Eukaryota</taxon>
        <taxon>Viridiplantae</taxon>
        <taxon>Streptophyta</taxon>
        <taxon>Embryophyta</taxon>
        <taxon>Tracheophyta</taxon>
        <taxon>Spermatophyta</taxon>
        <taxon>Magnoliopsida</taxon>
        <taxon>eudicotyledons</taxon>
        <taxon>Gunneridae</taxon>
        <taxon>Pentapetalae</taxon>
        <taxon>rosids</taxon>
        <taxon>fabids</taxon>
        <taxon>Rosales</taxon>
        <taxon>Moraceae</taxon>
        <taxon>Ficeae</taxon>
        <taxon>Ficus</taxon>
    </lineage>
</organism>